<evidence type="ECO:0000313" key="1">
    <source>
        <dbReference type="EMBL" id="SNX47129.1"/>
    </source>
</evidence>
<dbReference type="Proteomes" id="UP000219336">
    <property type="component" value="Unassembled WGS sequence"/>
</dbReference>
<evidence type="ECO:0000313" key="2">
    <source>
        <dbReference type="Proteomes" id="UP000219336"/>
    </source>
</evidence>
<sequence length="46" mass="5167">MLCVTNNTLNNAITLFQSEQHSSAKIDTDYEWAITFPVAGAYFVIK</sequence>
<proteinExistence type="predicted"/>
<accession>A0A240EG27</accession>
<dbReference type="AlphaFoldDB" id="A0A240EG27"/>
<dbReference type="EMBL" id="OANU01000004">
    <property type="protein sequence ID" value="SNX47129.1"/>
    <property type="molecule type" value="Genomic_DNA"/>
</dbReference>
<organism evidence="1 2">
    <name type="scientific">Vibrio thalassae</name>
    <dbReference type="NCBI Taxonomy" id="1243014"/>
    <lineage>
        <taxon>Bacteria</taxon>
        <taxon>Pseudomonadati</taxon>
        <taxon>Pseudomonadota</taxon>
        <taxon>Gammaproteobacteria</taxon>
        <taxon>Vibrionales</taxon>
        <taxon>Vibrionaceae</taxon>
        <taxon>Vibrio</taxon>
    </lineage>
</organism>
<name>A0A240EG27_9VIBR</name>
<reference evidence="2" key="1">
    <citation type="submission" date="2016-06" db="EMBL/GenBank/DDBJ databases">
        <authorList>
            <person name="Rodrigo-Torres L."/>
            <person name="Arahal R.D."/>
            <person name="Lucena T."/>
        </authorList>
    </citation>
    <scope>NUCLEOTIDE SEQUENCE [LARGE SCALE GENOMIC DNA]</scope>
    <source>
        <strain evidence="2">CECT8203</strain>
    </source>
</reference>
<protein>
    <submittedName>
        <fullName evidence="1">Uncharacterized protein</fullName>
    </submittedName>
</protein>
<keyword evidence="2" id="KW-1185">Reference proteome</keyword>
<gene>
    <name evidence="1" type="ORF">VTH8203_00730</name>
</gene>